<organism evidence="1">
    <name type="scientific">Rhizophagus irregularis (strain DAOM 181602 / DAOM 197198 / MUCL 43194)</name>
    <name type="common">Arbuscular mycorrhizal fungus</name>
    <name type="synonym">Glomus intraradices</name>
    <dbReference type="NCBI Taxonomy" id="747089"/>
    <lineage>
        <taxon>Eukaryota</taxon>
        <taxon>Fungi</taxon>
        <taxon>Fungi incertae sedis</taxon>
        <taxon>Mucoromycota</taxon>
        <taxon>Glomeromycotina</taxon>
        <taxon>Glomeromycetes</taxon>
        <taxon>Glomerales</taxon>
        <taxon>Glomeraceae</taxon>
        <taxon>Rhizophagus</taxon>
    </lineage>
</organism>
<dbReference type="HOGENOM" id="CLU_2307505_0_0_1"/>
<sequence length="100" mass="11894">MINDCSLAGNLLKPKQYNHKLKRSNTSYDVRQKYNRLVFDSSALLHRQYLLELLRACNEDYNWFTGDQKSRLLKLIPDCDLLDDIVDTPRIEREYMAVRI</sequence>
<dbReference type="AlphaFoldDB" id="U9U6S0"/>
<dbReference type="EMBL" id="KI281385">
    <property type="protein sequence ID" value="ESA16045.1"/>
    <property type="molecule type" value="Genomic_DNA"/>
</dbReference>
<evidence type="ECO:0000313" key="1">
    <source>
        <dbReference type="EMBL" id="ESA16045.1"/>
    </source>
</evidence>
<gene>
    <name evidence="1" type="ORF">GLOINDRAFT_23224</name>
</gene>
<accession>U9U6S0</accession>
<name>U9U6S0_RHIID</name>
<protein>
    <submittedName>
        <fullName evidence="1">Uncharacterized protein</fullName>
    </submittedName>
</protein>
<reference evidence="1" key="1">
    <citation type="submission" date="2013-07" db="EMBL/GenBank/DDBJ databases">
        <title>The genome of an arbuscular mycorrhizal fungus provides insights into the evolution of the oldest plant symbiosis.</title>
        <authorList>
            <consortium name="DOE Joint Genome Institute"/>
            <person name="Tisserant E."/>
            <person name="Malbreil M."/>
            <person name="Kuo A."/>
            <person name="Kohler A."/>
            <person name="Symeonidi A."/>
            <person name="Balestrini R."/>
            <person name="Charron P."/>
            <person name="Duensing N."/>
            <person name="Frei-dit-Frey N."/>
            <person name="Gianinazzi-Pearson V."/>
            <person name="Gilbert B."/>
            <person name="Handa Y."/>
            <person name="Hijri M."/>
            <person name="Kaul R."/>
            <person name="Kawaguchi M."/>
            <person name="Krajinski F."/>
            <person name="Lammers P."/>
            <person name="Lapierre D."/>
            <person name="Masclaux F.G."/>
            <person name="Murat C."/>
            <person name="Morin E."/>
            <person name="Ndikumana S."/>
            <person name="Pagni M."/>
            <person name="Petitpierre D."/>
            <person name="Requena N."/>
            <person name="Rosikiewicz P."/>
            <person name="Riley R."/>
            <person name="Saito K."/>
            <person name="San Clemente H."/>
            <person name="Shapiro H."/>
            <person name="van Tuinen D."/>
            <person name="Becard G."/>
            <person name="Bonfante P."/>
            <person name="Paszkowski U."/>
            <person name="Shachar-Hill Y."/>
            <person name="Young J.P."/>
            <person name="Sanders I.R."/>
            <person name="Henrissat B."/>
            <person name="Rensing S.A."/>
            <person name="Grigoriev I.V."/>
            <person name="Corradi N."/>
            <person name="Roux C."/>
            <person name="Martin F."/>
        </authorList>
    </citation>
    <scope>NUCLEOTIDE SEQUENCE</scope>
    <source>
        <strain evidence="1">DAOM 197198</strain>
    </source>
</reference>
<proteinExistence type="predicted"/>